<dbReference type="Proteomes" id="UP000076858">
    <property type="component" value="Unassembled WGS sequence"/>
</dbReference>
<dbReference type="AlphaFoldDB" id="A0A162P2E7"/>
<sequence length="67" mass="8269">MNYFPIWNRKREKKMCTILLNQLHMILYSIGPRFHVDVDVETHRTKSRRFRSSKPIDKLRHSRQTTR</sequence>
<name>A0A162P2E7_9CRUS</name>
<organism evidence="2 3">
    <name type="scientific">Daphnia magna</name>
    <dbReference type="NCBI Taxonomy" id="35525"/>
    <lineage>
        <taxon>Eukaryota</taxon>
        <taxon>Metazoa</taxon>
        <taxon>Ecdysozoa</taxon>
        <taxon>Arthropoda</taxon>
        <taxon>Crustacea</taxon>
        <taxon>Branchiopoda</taxon>
        <taxon>Diplostraca</taxon>
        <taxon>Cladocera</taxon>
        <taxon>Anomopoda</taxon>
        <taxon>Daphniidae</taxon>
        <taxon>Daphnia</taxon>
    </lineage>
</organism>
<evidence type="ECO:0000256" key="1">
    <source>
        <dbReference type="SAM" id="MobiDB-lite"/>
    </source>
</evidence>
<evidence type="ECO:0000313" key="2">
    <source>
        <dbReference type="EMBL" id="KZS18461.1"/>
    </source>
</evidence>
<keyword evidence="3" id="KW-1185">Reference proteome</keyword>
<reference evidence="2 3" key="1">
    <citation type="submission" date="2016-03" db="EMBL/GenBank/DDBJ databases">
        <title>EvidentialGene: Evidence-directed Construction of Genes on Genomes.</title>
        <authorList>
            <person name="Gilbert D.G."/>
            <person name="Choi J.-H."/>
            <person name="Mockaitis K."/>
            <person name="Colbourne J."/>
            <person name="Pfrender M."/>
        </authorList>
    </citation>
    <scope>NUCLEOTIDE SEQUENCE [LARGE SCALE GENOMIC DNA]</scope>
    <source>
        <strain evidence="2 3">Xinb3</strain>
        <tissue evidence="2">Complete organism</tissue>
    </source>
</reference>
<proteinExistence type="predicted"/>
<comment type="caution">
    <text evidence="2">The sequence shown here is derived from an EMBL/GenBank/DDBJ whole genome shotgun (WGS) entry which is preliminary data.</text>
</comment>
<accession>A0A162P2E7</accession>
<protein>
    <submittedName>
        <fullName evidence="2">Uncharacterized protein</fullName>
    </submittedName>
</protein>
<gene>
    <name evidence="2" type="ORF">APZ42_014965</name>
</gene>
<feature type="region of interest" description="Disordered" evidence="1">
    <location>
        <begin position="44"/>
        <end position="67"/>
    </location>
</feature>
<dbReference type="EMBL" id="LRGB01000512">
    <property type="protein sequence ID" value="KZS18461.1"/>
    <property type="molecule type" value="Genomic_DNA"/>
</dbReference>
<evidence type="ECO:0000313" key="3">
    <source>
        <dbReference type="Proteomes" id="UP000076858"/>
    </source>
</evidence>